<dbReference type="GO" id="GO:0005886">
    <property type="term" value="C:plasma membrane"/>
    <property type="evidence" value="ECO:0007669"/>
    <property type="project" value="UniProtKB-SubCell"/>
</dbReference>
<keyword evidence="8 10" id="KW-1133">Transmembrane helix</keyword>
<evidence type="ECO:0000313" key="12">
    <source>
        <dbReference type="Proteomes" id="UP000824088"/>
    </source>
</evidence>
<name>A0A9D1HS46_9FIRM</name>
<comment type="function">
    <text evidence="10">Part of a membrane-bound complex that couples electron transfer with translocation of ions across the membrane.</text>
</comment>
<evidence type="ECO:0000256" key="1">
    <source>
        <dbReference type="ARBA" id="ARBA00022448"/>
    </source>
</evidence>
<feature type="transmembrane region" description="Helical" evidence="10">
    <location>
        <begin position="94"/>
        <end position="112"/>
    </location>
</feature>
<evidence type="ECO:0000256" key="6">
    <source>
        <dbReference type="ARBA" id="ARBA00022967"/>
    </source>
</evidence>
<evidence type="ECO:0000256" key="5">
    <source>
        <dbReference type="ARBA" id="ARBA00022692"/>
    </source>
</evidence>
<evidence type="ECO:0000313" key="11">
    <source>
        <dbReference type="EMBL" id="HIU21287.1"/>
    </source>
</evidence>
<comment type="subunit">
    <text evidence="10">The complex is composed of six subunits: RnfA, RnfB, RnfC, RnfD, RnfE and RnfG.</text>
</comment>
<feature type="transmembrane region" description="Helical" evidence="10">
    <location>
        <begin position="285"/>
        <end position="304"/>
    </location>
</feature>
<comment type="subcellular location">
    <subcellularLocation>
        <location evidence="10">Cell membrane</location>
        <topology evidence="10">Multi-pass membrane protein</topology>
    </subcellularLocation>
</comment>
<dbReference type="PANTHER" id="PTHR30578:SF0">
    <property type="entry name" value="ION-TRANSLOCATING OXIDOREDUCTASE COMPLEX SUBUNIT D"/>
    <property type="match status" value="1"/>
</dbReference>
<organism evidence="11 12">
    <name type="scientific">Candidatus Limadaptatus stercorigallinarum</name>
    <dbReference type="NCBI Taxonomy" id="2840845"/>
    <lineage>
        <taxon>Bacteria</taxon>
        <taxon>Bacillati</taxon>
        <taxon>Bacillota</taxon>
        <taxon>Clostridia</taxon>
        <taxon>Eubacteriales</taxon>
        <taxon>Candidatus Limadaptatus</taxon>
    </lineage>
</organism>
<evidence type="ECO:0000256" key="7">
    <source>
        <dbReference type="ARBA" id="ARBA00022982"/>
    </source>
</evidence>
<feature type="transmembrane region" description="Helical" evidence="10">
    <location>
        <begin position="198"/>
        <end position="221"/>
    </location>
</feature>
<keyword evidence="10" id="KW-1003">Cell membrane</keyword>
<dbReference type="HAMAP" id="MF_00462">
    <property type="entry name" value="RsxD_RnfD"/>
    <property type="match status" value="1"/>
</dbReference>
<reference evidence="11" key="2">
    <citation type="journal article" date="2021" name="PeerJ">
        <title>Extensive microbial diversity within the chicken gut microbiome revealed by metagenomics and culture.</title>
        <authorList>
            <person name="Gilroy R."/>
            <person name="Ravi A."/>
            <person name="Getino M."/>
            <person name="Pursley I."/>
            <person name="Horton D.L."/>
            <person name="Alikhan N.F."/>
            <person name="Baker D."/>
            <person name="Gharbi K."/>
            <person name="Hall N."/>
            <person name="Watson M."/>
            <person name="Adriaenssens E.M."/>
            <person name="Foster-Nyarko E."/>
            <person name="Jarju S."/>
            <person name="Secka A."/>
            <person name="Antonio M."/>
            <person name="Oren A."/>
            <person name="Chaudhuri R.R."/>
            <person name="La Ragione R."/>
            <person name="Hildebrand F."/>
            <person name="Pallen M.J."/>
        </authorList>
    </citation>
    <scope>NUCLEOTIDE SEQUENCE</scope>
    <source>
        <strain evidence="11">1063</strain>
    </source>
</reference>
<gene>
    <name evidence="10" type="primary">rnfD</name>
    <name evidence="11" type="ORF">IAD51_03475</name>
</gene>
<feature type="transmembrane region" description="Helical" evidence="10">
    <location>
        <begin position="21"/>
        <end position="40"/>
    </location>
</feature>
<dbReference type="InterPro" id="IPR004338">
    <property type="entry name" value="NqrB/RnfD"/>
</dbReference>
<comment type="cofactor">
    <cofactor evidence="10">
        <name>FMN</name>
        <dbReference type="ChEBI" id="CHEBI:58210"/>
    </cofactor>
</comment>
<feature type="transmembrane region" description="Helical" evidence="10">
    <location>
        <begin position="233"/>
        <end position="252"/>
    </location>
</feature>
<evidence type="ECO:0000256" key="10">
    <source>
        <dbReference type="HAMAP-Rule" id="MF_00462"/>
    </source>
</evidence>
<dbReference type="InterPro" id="IPR011303">
    <property type="entry name" value="RnfD_bac"/>
</dbReference>
<comment type="similarity">
    <text evidence="10">Belongs to the NqrB/RnfD family.</text>
</comment>
<accession>A0A9D1HS46</accession>
<evidence type="ECO:0000256" key="2">
    <source>
        <dbReference type="ARBA" id="ARBA00022553"/>
    </source>
</evidence>
<dbReference type="GO" id="GO:0055085">
    <property type="term" value="P:transmembrane transport"/>
    <property type="evidence" value="ECO:0007669"/>
    <property type="project" value="InterPro"/>
</dbReference>
<reference evidence="11" key="1">
    <citation type="submission" date="2020-10" db="EMBL/GenBank/DDBJ databases">
        <authorList>
            <person name="Gilroy R."/>
        </authorList>
    </citation>
    <scope>NUCLEOTIDE SEQUENCE</scope>
    <source>
        <strain evidence="11">1063</strain>
    </source>
</reference>
<evidence type="ECO:0000256" key="4">
    <source>
        <dbReference type="ARBA" id="ARBA00022643"/>
    </source>
</evidence>
<sequence>MKNLVVSSSPHITSPSTTRRIMADVIIALCPALIAMVLLYGFYPLFLTVLSVGTAMFCEWVFNVVTKRQQTAGDLSAVVTGIILALNLPPVVPFYVPMVGAAFAIIIVKMLFGGIGKNFANPAITARIFLMLAWTGVMTQFVAPIDLSDGSNLFSFFTQGVSINLPDAITTSTPLQTVKDAVAAGTNPAEGLSALDMFLGRIGGSAGEVSALAVLIGGAYLAVRRVIDVKIPVIYIASTAVFTAIFFADSGYVGEYVWTYLLGGGLMFGAFFMATDYATSPKTPVAVAVYGIGLGLLTVIIRKFGTMNEGVSFAILLMNIVTPLLEKIKRKPFGTPVKGIKERADALKAKFSKKGAVASEGGESVG</sequence>
<keyword evidence="1 10" id="KW-0813">Transport</keyword>
<keyword evidence="5 10" id="KW-0812">Transmembrane</keyword>
<dbReference type="EC" id="7.-.-.-" evidence="10"/>
<comment type="caution">
    <text evidence="11">The sequence shown here is derived from an EMBL/GenBank/DDBJ whole genome shotgun (WGS) entry which is preliminary data.</text>
</comment>
<dbReference type="Pfam" id="PF03116">
    <property type="entry name" value="NQR2_RnfD_RnfE"/>
    <property type="match status" value="1"/>
</dbReference>
<dbReference type="AlphaFoldDB" id="A0A9D1HS46"/>
<dbReference type="NCBIfam" id="TIGR01946">
    <property type="entry name" value="rnfD"/>
    <property type="match status" value="1"/>
</dbReference>
<keyword evidence="7 10" id="KW-0249">Electron transport</keyword>
<protein>
    <recommendedName>
        <fullName evidence="10">Ion-translocating oxidoreductase complex subunit D</fullName>
        <ecNumber evidence="10">7.-.-.-</ecNumber>
    </recommendedName>
    <alternativeName>
        <fullName evidence="10">Rnf electron transport complex subunit D</fullName>
    </alternativeName>
</protein>
<keyword evidence="9 10" id="KW-0472">Membrane</keyword>
<dbReference type="EMBL" id="DVMN01000059">
    <property type="protein sequence ID" value="HIU21287.1"/>
    <property type="molecule type" value="Genomic_DNA"/>
</dbReference>
<evidence type="ECO:0000256" key="3">
    <source>
        <dbReference type="ARBA" id="ARBA00022630"/>
    </source>
</evidence>
<evidence type="ECO:0000256" key="9">
    <source>
        <dbReference type="ARBA" id="ARBA00023136"/>
    </source>
</evidence>
<dbReference type="PANTHER" id="PTHR30578">
    <property type="entry name" value="ELECTRON TRANSPORT COMPLEX PROTEIN RNFD"/>
    <property type="match status" value="1"/>
</dbReference>
<dbReference type="Proteomes" id="UP000824088">
    <property type="component" value="Unassembled WGS sequence"/>
</dbReference>
<proteinExistence type="inferred from homology"/>
<keyword evidence="3 10" id="KW-0285">Flavoprotein</keyword>
<feature type="transmembrane region" description="Helical" evidence="10">
    <location>
        <begin position="258"/>
        <end position="278"/>
    </location>
</feature>
<keyword evidence="6 10" id="KW-1278">Translocase</keyword>
<feature type="transmembrane region" description="Helical" evidence="10">
    <location>
        <begin position="124"/>
        <end position="143"/>
    </location>
</feature>
<dbReference type="GO" id="GO:0022900">
    <property type="term" value="P:electron transport chain"/>
    <property type="evidence" value="ECO:0007669"/>
    <property type="project" value="UniProtKB-UniRule"/>
</dbReference>
<evidence type="ECO:0000256" key="8">
    <source>
        <dbReference type="ARBA" id="ARBA00022989"/>
    </source>
</evidence>
<keyword evidence="4 10" id="KW-0288">FMN</keyword>
<keyword evidence="2 10" id="KW-0597">Phosphoprotein</keyword>
<feature type="modified residue" description="FMN phosphoryl threonine" evidence="10">
    <location>
        <position position="173"/>
    </location>
</feature>